<evidence type="ECO:0000259" key="4">
    <source>
        <dbReference type="Pfam" id="PF08545"/>
    </source>
</evidence>
<dbReference type="Pfam" id="PF08545">
    <property type="entry name" value="ACP_syn_III"/>
    <property type="match status" value="1"/>
</dbReference>
<keyword evidence="1" id="KW-0808">Transferase</keyword>
<dbReference type="CDD" id="cd00830">
    <property type="entry name" value="KAS_III"/>
    <property type="match status" value="1"/>
</dbReference>
<evidence type="ECO:0000259" key="3">
    <source>
        <dbReference type="Pfam" id="PF08541"/>
    </source>
</evidence>
<sequence>MYINATGFYIPEARVDNQHFLELNGLTSEWIEQRTGIRTRSIAKPEENINTMSMEALRNALPQLPYDITEVDLIISASYSPYDTVATAAHNAQFEFNITNAKALYLSSACSSFINALEVVEGYFAMGKASKALILGADKNSAYWNETDPKAGHLWGDAAAAFFLSKERITEKDAEVIEVYTQGLGYLPKAPEAVHLRPRDGGIMMPEGRDVFMQACTYMPKNVLFLLEKNGYTLDDLSYFIGHQANMRIMANIAKQLNLPEEKFLHNIEELGNTGSVSSALVYAQNAHKFKKNDLIALTVFGGGYSTGACLIKC</sequence>
<feature type="domain" description="Beta-ketoacyl-[acyl-carrier-protein] synthase III N-terminal" evidence="4">
    <location>
        <begin position="107"/>
        <end position="179"/>
    </location>
</feature>
<dbReference type="PANTHER" id="PTHR34069:SF2">
    <property type="entry name" value="BETA-KETOACYL-[ACYL-CARRIER-PROTEIN] SYNTHASE III"/>
    <property type="match status" value="1"/>
</dbReference>
<gene>
    <name evidence="5" type="ORF">MUN53_08485</name>
</gene>
<dbReference type="InterPro" id="IPR016039">
    <property type="entry name" value="Thiolase-like"/>
</dbReference>
<proteinExistence type="predicted"/>
<dbReference type="InterPro" id="IPR013747">
    <property type="entry name" value="ACP_syn_III_C"/>
</dbReference>
<dbReference type="SUPFAM" id="SSF53901">
    <property type="entry name" value="Thiolase-like"/>
    <property type="match status" value="1"/>
</dbReference>
<dbReference type="EMBL" id="JAKZMM010000018">
    <property type="protein sequence ID" value="MCJ2380643.1"/>
    <property type="molecule type" value="Genomic_DNA"/>
</dbReference>
<reference evidence="5 6" key="1">
    <citation type="submission" date="2022-03" db="EMBL/GenBank/DDBJ databases">
        <title>Parabacteroides sp. nov. isolated from swine feces.</title>
        <authorList>
            <person name="Bak J.E."/>
        </authorList>
    </citation>
    <scope>NUCLEOTIDE SEQUENCE [LARGE SCALE GENOMIC DNA]</scope>
    <source>
        <strain evidence="5 6">AGMB00274</strain>
    </source>
</reference>
<keyword evidence="2" id="KW-0012">Acyltransferase</keyword>
<dbReference type="Gene3D" id="3.40.47.10">
    <property type="match status" value="2"/>
</dbReference>
<dbReference type="InterPro" id="IPR013751">
    <property type="entry name" value="ACP_syn_III_N"/>
</dbReference>
<evidence type="ECO:0000256" key="2">
    <source>
        <dbReference type="ARBA" id="ARBA00023315"/>
    </source>
</evidence>
<keyword evidence="6" id="KW-1185">Reference proteome</keyword>
<dbReference type="RefSeq" id="WP_022455542.1">
    <property type="nucleotide sequence ID" value="NZ_JAKZMM010000018.1"/>
</dbReference>
<evidence type="ECO:0000313" key="6">
    <source>
        <dbReference type="Proteomes" id="UP001165444"/>
    </source>
</evidence>
<name>A0ABT0C1A5_9BACT</name>
<dbReference type="Proteomes" id="UP001165444">
    <property type="component" value="Unassembled WGS sequence"/>
</dbReference>
<protein>
    <submittedName>
        <fullName evidence="5">Ketoacyl-ACP synthase III</fullName>
    </submittedName>
</protein>
<feature type="domain" description="Beta-ketoacyl-[acyl-carrier-protein] synthase III C-terminal" evidence="3">
    <location>
        <begin position="227"/>
        <end position="313"/>
    </location>
</feature>
<organism evidence="5 6">
    <name type="scientific">Parabacteroides faecalis</name>
    <dbReference type="NCBI Taxonomy" id="2924040"/>
    <lineage>
        <taxon>Bacteria</taxon>
        <taxon>Pseudomonadati</taxon>
        <taxon>Bacteroidota</taxon>
        <taxon>Bacteroidia</taxon>
        <taxon>Bacteroidales</taxon>
        <taxon>Tannerellaceae</taxon>
        <taxon>Parabacteroides</taxon>
    </lineage>
</organism>
<evidence type="ECO:0000256" key="1">
    <source>
        <dbReference type="ARBA" id="ARBA00022679"/>
    </source>
</evidence>
<comment type="caution">
    <text evidence="5">The sequence shown here is derived from an EMBL/GenBank/DDBJ whole genome shotgun (WGS) entry which is preliminary data.</text>
</comment>
<dbReference type="Pfam" id="PF08541">
    <property type="entry name" value="ACP_syn_III_C"/>
    <property type="match status" value="1"/>
</dbReference>
<evidence type="ECO:0000313" key="5">
    <source>
        <dbReference type="EMBL" id="MCJ2380643.1"/>
    </source>
</evidence>
<dbReference type="PANTHER" id="PTHR34069">
    <property type="entry name" value="3-OXOACYL-[ACYL-CARRIER-PROTEIN] SYNTHASE 3"/>
    <property type="match status" value="1"/>
</dbReference>
<accession>A0ABT0C1A5</accession>